<keyword evidence="1" id="KW-0560">Oxidoreductase</keyword>
<dbReference type="InterPro" id="IPR036291">
    <property type="entry name" value="NAD(P)-bd_dom_sf"/>
</dbReference>
<dbReference type="Pfam" id="PF02826">
    <property type="entry name" value="2-Hacid_dh_C"/>
    <property type="match status" value="1"/>
</dbReference>
<dbReference type="EMBL" id="UINC01224279">
    <property type="protein sequence ID" value="SVE53832.1"/>
    <property type="molecule type" value="Genomic_DNA"/>
</dbReference>
<accession>A0A383EAD2</accession>
<dbReference type="GO" id="GO:0051287">
    <property type="term" value="F:NAD binding"/>
    <property type="evidence" value="ECO:0007669"/>
    <property type="project" value="InterPro"/>
</dbReference>
<name>A0A383EAD2_9ZZZZ</name>
<dbReference type="GO" id="GO:0016618">
    <property type="term" value="F:hydroxypyruvate reductase [NAD(P)H] activity"/>
    <property type="evidence" value="ECO:0007669"/>
    <property type="project" value="TreeGrafter"/>
</dbReference>
<dbReference type="PANTHER" id="PTHR10996">
    <property type="entry name" value="2-HYDROXYACID DEHYDROGENASE-RELATED"/>
    <property type="match status" value="1"/>
</dbReference>
<sequence>MQVIIGNDHLGNNFIERLREKFPSVDFYDCMQGDEIPEETSMAEVYFGWPNSTQFKLLTNLKWIACPGMGIDKIAKYREILDSDVIITNSPKTHVNAMADYAIGAMISLAHRFNDCYKDQSQRVWDTQKYNSKIIELTGKTVGIFGLGEIGRAVAQ</sequence>
<dbReference type="GO" id="GO:0030267">
    <property type="term" value="F:glyoxylate reductase (NADPH) activity"/>
    <property type="evidence" value="ECO:0007669"/>
    <property type="project" value="TreeGrafter"/>
</dbReference>
<dbReference type="InterPro" id="IPR050223">
    <property type="entry name" value="D-isomer_2-hydroxyacid_DH"/>
</dbReference>
<evidence type="ECO:0000259" key="2">
    <source>
        <dbReference type="Pfam" id="PF02826"/>
    </source>
</evidence>
<dbReference type="PANTHER" id="PTHR10996:SF114">
    <property type="entry name" value="GLYOXYLATE_HYDROXYPYRUVATE REDUCTASE A"/>
    <property type="match status" value="1"/>
</dbReference>
<proteinExistence type="predicted"/>
<feature type="domain" description="D-isomer specific 2-hydroxyacid dehydrogenase NAD-binding" evidence="2">
    <location>
        <begin position="103"/>
        <end position="156"/>
    </location>
</feature>
<dbReference type="AlphaFoldDB" id="A0A383EAD2"/>
<evidence type="ECO:0000313" key="3">
    <source>
        <dbReference type="EMBL" id="SVE53832.1"/>
    </source>
</evidence>
<organism evidence="3">
    <name type="scientific">marine metagenome</name>
    <dbReference type="NCBI Taxonomy" id="408172"/>
    <lineage>
        <taxon>unclassified sequences</taxon>
        <taxon>metagenomes</taxon>
        <taxon>ecological metagenomes</taxon>
    </lineage>
</organism>
<feature type="non-terminal residue" evidence="3">
    <location>
        <position position="156"/>
    </location>
</feature>
<dbReference type="InterPro" id="IPR006140">
    <property type="entry name" value="D-isomer_DH_NAD-bd"/>
</dbReference>
<dbReference type="GO" id="GO:0005829">
    <property type="term" value="C:cytosol"/>
    <property type="evidence" value="ECO:0007669"/>
    <property type="project" value="TreeGrafter"/>
</dbReference>
<dbReference type="Gene3D" id="3.40.50.720">
    <property type="entry name" value="NAD(P)-binding Rossmann-like Domain"/>
    <property type="match status" value="2"/>
</dbReference>
<reference evidence="3" key="1">
    <citation type="submission" date="2018-05" db="EMBL/GenBank/DDBJ databases">
        <authorList>
            <person name="Lanie J.A."/>
            <person name="Ng W.-L."/>
            <person name="Kazmierczak K.M."/>
            <person name="Andrzejewski T.M."/>
            <person name="Davidsen T.M."/>
            <person name="Wayne K.J."/>
            <person name="Tettelin H."/>
            <person name="Glass J.I."/>
            <person name="Rusch D."/>
            <person name="Podicherti R."/>
            <person name="Tsui H.-C.T."/>
            <person name="Winkler M.E."/>
        </authorList>
    </citation>
    <scope>NUCLEOTIDE SEQUENCE</scope>
</reference>
<protein>
    <recommendedName>
        <fullName evidence="2">D-isomer specific 2-hydroxyacid dehydrogenase NAD-binding domain-containing protein</fullName>
    </recommendedName>
</protein>
<dbReference type="SUPFAM" id="SSF52283">
    <property type="entry name" value="Formate/glycerate dehydrogenase catalytic domain-like"/>
    <property type="match status" value="1"/>
</dbReference>
<dbReference type="SUPFAM" id="SSF51735">
    <property type="entry name" value="NAD(P)-binding Rossmann-fold domains"/>
    <property type="match status" value="1"/>
</dbReference>
<evidence type="ECO:0000256" key="1">
    <source>
        <dbReference type="ARBA" id="ARBA00023002"/>
    </source>
</evidence>
<gene>
    <name evidence="3" type="ORF">METZ01_LOCUS506686</name>
</gene>